<organism evidence="1 2">
    <name type="scientific">Trifolium medium</name>
    <dbReference type="NCBI Taxonomy" id="97028"/>
    <lineage>
        <taxon>Eukaryota</taxon>
        <taxon>Viridiplantae</taxon>
        <taxon>Streptophyta</taxon>
        <taxon>Embryophyta</taxon>
        <taxon>Tracheophyta</taxon>
        <taxon>Spermatophyta</taxon>
        <taxon>Magnoliopsida</taxon>
        <taxon>eudicotyledons</taxon>
        <taxon>Gunneridae</taxon>
        <taxon>Pentapetalae</taxon>
        <taxon>rosids</taxon>
        <taxon>fabids</taxon>
        <taxon>Fabales</taxon>
        <taxon>Fabaceae</taxon>
        <taxon>Papilionoideae</taxon>
        <taxon>50 kb inversion clade</taxon>
        <taxon>NPAAA clade</taxon>
        <taxon>Hologalegina</taxon>
        <taxon>IRL clade</taxon>
        <taxon>Trifolieae</taxon>
        <taxon>Trifolium</taxon>
    </lineage>
</organism>
<feature type="non-terminal residue" evidence="1">
    <location>
        <position position="33"/>
    </location>
</feature>
<evidence type="ECO:0000313" key="1">
    <source>
        <dbReference type="EMBL" id="MCI65278.1"/>
    </source>
</evidence>
<dbReference type="EMBL" id="LXQA010672783">
    <property type="protein sequence ID" value="MCI65278.1"/>
    <property type="molecule type" value="Genomic_DNA"/>
</dbReference>
<dbReference type="AlphaFoldDB" id="A0A392TWK7"/>
<sequence>MALGAIDIEKSMVVEANGDCQQTMAMEVNDPAT</sequence>
<reference evidence="1 2" key="1">
    <citation type="journal article" date="2018" name="Front. Plant Sci.">
        <title>Red Clover (Trifolium pratense) and Zigzag Clover (T. medium) - A Picture of Genomic Similarities and Differences.</title>
        <authorList>
            <person name="Dluhosova J."/>
            <person name="Istvanek J."/>
            <person name="Nedelnik J."/>
            <person name="Repkova J."/>
        </authorList>
    </citation>
    <scope>NUCLEOTIDE SEQUENCE [LARGE SCALE GENOMIC DNA]</scope>
    <source>
        <strain evidence="2">cv. 10/8</strain>
        <tissue evidence="1">Leaf</tissue>
    </source>
</reference>
<keyword evidence="2" id="KW-1185">Reference proteome</keyword>
<proteinExistence type="predicted"/>
<evidence type="ECO:0000313" key="2">
    <source>
        <dbReference type="Proteomes" id="UP000265520"/>
    </source>
</evidence>
<protein>
    <submittedName>
        <fullName evidence="1">Uncharacterized protein</fullName>
    </submittedName>
</protein>
<accession>A0A392TWK7</accession>
<name>A0A392TWK7_9FABA</name>
<comment type="caution">
    <text evidence="1">The sequence shown here is derived from an EMBL/GenBank/DDBJ whole genome shotgun (WGS) entry which is preliminary data.</text>
</comment>
<dbReference type="Proteomes" id="UP000265520">
    <property type="component" value="Unassembled WGS sequence"/>
</dbReference>